<organism evidence="9 10">
    <name type="scientific">Ohessyouella blattaphilus</name>
    <dbReference type="NCBI Taxonomy" id="2949333"/>
    <lineage>
        <taxon>Bacteria</taxon>
        <taxon>Bacillati</taxon>
        <taxon>Bacillota</taxon>
        <taxon>Clostridia</taxon>
        <taxon>Lachnospirales</taxon>
        <taxon>Lachnospiraceae</taxon>
        <taxon>Ohessyouella</taxon>
    </lineage>
</organism>
<feature type="transmembrane region" description="Helical" evidence="7">
    <location>
        <begin position="286"/>
        <end position="303"/>
    </location>
</feature>
<keyword evidence="4 7" id="KW-1133">Transmembrane helix</keyword>
<evidence type="ECO:0000259" key="8">
    <source>
        <dbReference type="PROSITE" id="PS51186"/>
    </source>
</evidence>
<dbReference type="InterPro" id="IPR000182">
    <property type="entry name" value="GNAT_dom"/>
</dbReference>
<evidence type="ECO:0000313" key="10">
    <source>
        <dbReference type="Proteomes" id="UP001523565"/>
    </source>
</evidence>
<dbReference type="PANTHER" id="PTHR34390:SF2">
    <property type="entry name" value="SUCCINATE TRANSPORTER SUBUNIT YJJP-RELATED"/>
    <property type="match status" value="1"/>
</dbReference>
<feature type="transmembrane region" description="Helical" evidence="7">
    <location>
        <begin position="312"/>
        <end position="332"/>
    </location>
</feature>
<comment type="subcellular location">
    <subcellularLocation>
        <location evidence="1">Cell membrane</location>
        <topology evidence="1">Multi-pass membrane protein</topology>
    </subcellularLocation>
</comment>
<evidence type="ECO:0000256" key="5">
    <source>
        <dbReference type="ARBA" id="ARBA00023136"/>
    </source>
</evidence>
<keyword evidence="3 7" id="KW-0812">Transmembrane</keyword>
<dbReference type="RefSeq" id="WP_262068388.1">
    <property type="nucleotide sequence ID" value="NZ_JAMXOC010000003.1"/>
</dbReference>
<comment type="similarity">
    <text evidence="6">Belongs to the ThrE exporter (TC 2.A.79) family.</text>
</comment>
<evidence type="ECO:0000256" key="6">
    <source>
        <dbReference type="ARBA" id="ARBA00034125"/>
    </source>
</evidence>
<dbReference type="EMBL" id="JAMZFV010000003">
    <property type="protein sequence ID" value="MCP1109480.1"/>
    <property type="molecule type" value="Genomic_DNA"/>
</dbReference>
<feature type="transmembrane region" description="Helical" evidence="7">
    <location>
        <begin position="379"/>
        <end position="401"/>
    </location>
</feature>
<dbReference type="InterPro" id="IPR010619">
    <property type="entry name" value="ThrE-like_N"/>
</dbReference>
<protein>
    <submittedName>
        <fullName evidence="9">GNAT family N-acetyltransferase</fullName>
    </submittedName>
</protein>
<dbReference type="SUPFAM" id="SSF55729">
    <property type="entry name" value="Acyl-CoA N-acyltransferases (Nat)"/>
    <property type="match status" value="1"/>
</dbReference>
<dbReference type="Gene3D" id="3.40.630.30">
    <property type="match status" value="1"/>
</dbReference>
<evidence type="ECO:0000256" key="2">
    <source>
        <dbReference type="ARBA" id="ARBA00022475"/>
    </source>
</evidence>
<proteinExistence type="inferred from homology"/>
<name>A0ABT1EFK6_9FIRM</name>
<comment type="caution">
    <text evidence="9">The sequence shown here is derived from an EMBL/GenBank/DDBJ whole genome shotgun (WGS) entry which is preliminary data.</text>
</comment>
<keyword evidence="10" id="KW-1185">Reference proteome</keyword>
<evidence type="ECO:0000256" key="4">
    <source>
        <dbReference type="ARBA" id="ARBA00022989"/>
    </source>
</evidence>
<keyword evidence="2" id="KW-1003">Cell membrane</keyword>
<keyword evidence="5 7" id="KW-0472">Membrane</keyword>
<feature type="transmembrane region" description="Helical" evidence="7">
    <location>
        <begin position="338"/>
        <end position="358"/>
    </location>
</feature>
<sequence>MRVEKITENKEDYIDTLMIGDSSEDNVRYYLEAGNLYGLYEDEILRSVSVVIMLNNRKCVLKNLCTIEEDRGQGYGSHLLDYICEVYADSCDLMYVEIKKEKPCVDFYKKRGFSVAPISQAYFERYYQQKNYGKVQHEYLTRTLISAVNVKRVVDLALKAGELLLQNGGEIFRVEETIDRICNRFYVDKIDTFVLSHGIFISVRNGENDAYTRVKNVPLASPHLGIVAAVNALSREISGGQVDVNEAFERLDEIEKMPPPRPLNLMLAAGFGAGFFGYFLGSTIPESIACFFIAVILYLWVMFAKRHGFNKMILNTIGGVLITSLAVLITRLPLPFDLSISGMTIGAIMPLIPGLAFVNAIRDIADSDFLSGTVRMIDAILVFVYIAVGVGVALGIFNNLLGGIAL</sequence>
<accession>A0ABT1EFK6</accession>
<dbReference type="Pfam" id="PF13508">
    <property type="entry name" value="Acetyltransf_7"/>
    <property type="match status" value="1"/>
</dbReference>
<dbReference type="InterPro" id="IPR016181">
    <property type="entry name" value="Acyl_CoA_acyltransferase"/>
</dbReference>
<evidence type="ECO:0000256" key="7">
    <source>
        <dbReference type="SAM" id="Phobius"/>
    </source>
</evidence>
<evidence type="ECO:0000256" key="3">
    <source>
        <dbReference type="ARBA" id="ARBA00022692"/>
    </source>
</evidence>
<evidence type="ECO:0000313" key="9">
    <source>
        <dbReference type="EMBL" id="MCP1109480.1"/>
    </source>
</evidence>
<dbReference type="PROSITE" id="PS51186">
    <property type="entry name" value="GNAT"/>
    <property type="match status" value="1"/>
</dbReference>
<dbReference type="InterPro" id="IPR050539">
    <property type="entry name" value="ThrE_Dicarb/AminoAcid_Exp"/>
</dbReference>
<feature type="domain" description="N-acetyltransferase" evidence="8">
    <location>
        <begin position="1"/>
        <end position="145"/>
    </location>
</feature>
<dbReference type="PANTHER" id="PTHR34390">
    <property type="entry name" value="UPF0442 PROTEIN YJJB-RELATED"/>
    <property type="match status" value="1"/>
</dbReference>
<reference evidence="9 10" key="1">
    <citation type="journal article" date="2022" name="Genome Biol. Evol.">
        <title>Host diet, physiology and behaviors set the stage for Lachnospiraceae cladogenesis.</title>
        <authorList>
            <person name="Vera-Ponce De Leon A."/>
            <person name="Schneider M."/>
            <person name="Jahnes B.C."/>
            <person name="Sadowski V."/>
            <person name="Camuy-Velez L.A."/>
            <person name="Duan J."/>
            <person name="Sabree Z.L."/>
        </authorList>
    </citation>
    <scope>NUCLEOTIDE SEQUENCE [LARGE SCALE GENOMIC DNA]</scope>
    <source>
        <strain evidence="9 10">PAL227</strain>
    </source>
</reference>
<gene>
    <name evidence="9" type="ORF">NK118_04355</name>
</gene>
<dbReference type="Pfam" id="PF06738">
    <property type="entry name" value="ThrE"/>
    <property type="match status" value="1"/>
</dbReference>
<dbReference type="Proteomes" id="UP001523565">
    <property type="component" value="Unassembled WGS sequence"/>
</dbReference>
<evidence type="ECO:0000256" key="1">
    <source>
        <dbReference type="ARBA" id="ARBA00004651"/>
    </source>
</evidence>